<keyword evidence="1" id="KW-0812">Transmembrane</keyword>
<accession>A0AAU7CS49</accession>
<proteinExistence type="predicted"/>
<feature type="transmembrane region" description="Helical" evidence="1">
    <location>
        <begin position="114"/>
        <end position="136"/>
    </location>
</feature>
<feature type="transmembrane region" description="Helical" evidence="1">
    <location>
        <begin position="142"/>
        <end position="163"/>
    </location>
</feature>
<dbReference type="AlphaFoldDB" id="A0AAU7CS49"/>
<evidence type="ECO:0000256" key="1">
    <source>
        <dbReference type="SAM" id="Phobius"/>
    </source>
</evidence>
<name>A0AAU7CS49_9BACT</name>
<feature type="transmembrane region" description="Helical" evidence="1">
    <location>
        <begin position="74"/>
        <end position="93"/>
    </location>
</feature>
<protein>
    <recommendedName>
        <fullName evidence="3">DUF4870 domain-containing protein</fullName>
    </recommendedName>
</protein>
<keyword evidence="1" id="KW-0472">Membrane</keyword>
<keyword evidence="1" id="KW-1133">Transmembrane helix</keyword>
<sequence>MNHENPYAAPEFSSLPRTDYSDQAFGFPNTEGCWQDGNLLVLSDEARLPDRCIKCNLPANDYRLKRKLAWHPPIWYVTALISPLLYVIVALCIRQTVRIEVGLCENHRRRRSLAITYAWLAILGGIGLALAGAFWIDSTWFPLPLLFAFILVIAGIIVGILSAQVVTTKTIYKHHAWLANVDPEYLKMLPAWLD</sequence>
<gene>
    <name evidence="2" type="ORF">V5E97_18585</name>
</gene>
<reference evidence="2" key="1">
    <citation type="submission" date="2024-05" db="EMBL/GenBank/DDBJ databases">
        <title>Planctomycetes of the genus Singulisphaera possess chitinolytic capabilities.</title>
        <authorList>
            <person name="Ivanova A."/>
        </authorList>
    </citation>
    <scope>NUCLEOTIDE SEQUENCE</scope>
    <source>
        <strain evidence="2">Ch08T</strain>
    </source>
</reference>
<evidence type="ECO:0000313" key="2">
    <source>
        <dbReference type="EMBL" id="XBH07961.1"/>
    </source>
</evidence>
<organism evidence="2">
    <name type="scientific">Singulisphaera sp. Ch08</name>
    <dbReference type="NCBI Taxonomy" id="3120278"/>
    <lineage>
        <taxon>Bacteria</taxon>
        <taxon>Pseudomonadati</taxon>
        <taxon>Planctomycetota</taxon>
        <taxon>Planctomycetia</taxon>
        <taxon>Isosphaerales</taxon>
        <taxon>Isosphaeraceae</taxon>
        <taxon>Singulisphaera</taxon>
    </lineage>
</organism>
<dbReference type="EMBL" id="CP155447">
    <property type="protein sequence ID" value="XBH07961.1"/>
    <property type="molecule type" value="Genomic_DNA"/>
</dbReference>
<dbReference type="RefSeq" id="WP_406700798.1">
    <property type="nucleotide sequence ID" value="NZ_CP155447.1"/>
</dbReference>
<evidence type="ECO:0008006" key="3">
    <source>
        <dbReference type="Google" id="ProtNLM"/>
    </source>
</evidence>